<comment type="catalytic activity">
    <reaction evidence="20">
        <text>(2E,6E)-farnesyl diphosphate + H2O = (2E,6E)-farnesyl phosphate + phosphate + H(+)</text>
        <dbReference type="Rhea" id="RHEA:48128"/>
        <dbReference type="ChEBI" id="CHEBI:15377"/>
        <dbReference type="ChEBI" id="CHEBI:15378"/>
        <dbReference type="ChEBI" id="CHEBI:43474"/>
        <dbReference type="ChEBI" id="CHEBI:88226"/>
        <dbReference type="ChEBI" id="CHEBI:175763"/>
    </reaction>
    <physiologicalReaction direction="left-to-right" evidence="20">
        <dbReference type="Rhea" id="RHEA:48129"/>
    </physiologicalReaction>
</comment>
<evidence type="ECO:0000256" key="23">
    <source>
        <dbReference type="SAM" id="MobiDB-lite"/>
    </source>
</evidence>
<evidence type="ECO:0000313" key="25">
    <source>
        <dbReference type="EMBL" id="PWA17571.1"/>
    </source>
</evidence>
<dbReference type="Proteomes" id="UP000250572">
    <property type="component" value="Unassembled WGS sequence"/>
</dbReference>
<protein>
    <recommendedName>
        <fullName evidence="16">Polyisoprenoid diphosphate/phosphate phosphohydrolase PLPP6</fullName>
        <ecNumber evidence="15">3.6.1.68</ecNumber>
    </recommendedName>
    <alternativeName>
        <fullName evidence="17">Phospholipid phosphatase 6</fullName>
    </alternativeName>
</protein>
<comment type="catalytic activity">
    <reaction evidence="13">
        <text>(2E)-geranyl phosphate + H2O = (2E)-geraniol + phosphate</text>
        <dbReference type="Rhea" id="RHEA:68020"/>
        <dbReference type="ChEBI" id="CHEBI:15377"/>
        <dbReference type="ChEBI" id="CHEBI:17447"/>
        <dbReference type="ChEBI" id="CHEBI:43474"/>
        <dbReference type="ChEBI" id="CHEBI:88107"/>
    </reaction>
    <physiologicalReaction direction="left-to-right" evidence="13">
        <dbReference type="Rhea" id="RHEA:68021"/>
    </physiologicalReaction>
</comment>
<dbReference type="STRING" id="33528.ENSGAFP00000013425"/>
<gene>
    <name evidence="25" type="ORF">CCH79_00011296</name>
</gene>
<comment type="catalytic activity">
    <reaction evidence="22">
        <text>(2E)-geranyl diphosphate + H2O = (2E)-geranyl phosphate + phosphate + H(+)</text>
        <dbReference type="Rhea" id="RHEA:47944"/>
        <dbReference type="ChEBI" id="CHEBI:15377"/>
        <dbReference type="ChEBI" id="CHEBI:15378"/>
        <dbReference type="ChEBI" id="CHEBI:43474"/>
        <dbReference type="ChEBI" id="CHEBI:58057"/>
        <dbReference type="ChEBI" id="CHEBI:88107"/>
        <dbReference type="EC" id="3.6.1.68"/>
    </reaction>
    <physiologicalReaction direction="left-to-right" evidence="22">
        <dbReference type="Rhea" id="RHEA:47945"/>
    </physiologicalReaction>
</comment>
<evidence type="ECO:0000256" key="3">
    <source>
        <dbReference type="ARBA" id="ARBA00004540"/>
    </source>
</evidence>
<evidence type="ECO:0000256" key="10">
    <source>
        <dbReference type="ARBA" id="ARBA00023136"/>
    </source>
</evidence>
<dbReference type="GO" id="GO:0042392">
    <property type="term" value="F:sphingosine-1-phosphate phosphatase activity"/>
    <property type="evidence" value="ECO:0007669"/>
    <property type="project" value="TreeGrafter"/>
</dbReference>
<dbReference type="GO" id="GO:0005637">
    <property type="term" value="C:nuclear inner membrane"/>
    <property type="evidence" value="ECO:0007669"/>
    <property type="project" value="UniProtKB-SubCell"/>
</dbReference>
<dbReference type="EC" id="3.6.1.68" evidence="15"/>
<evidence type="ECO:0000256" key="1">
    <source>
        <dbReference type="ARBA" id="ARBA00001611"/>
    </source>
</evidence>
<feature type="compositionally biased region" description="Low complexity" evidence="23">
    <location>
        <begin position="209"/>
        <end position="228"/>
    </location>
</feature>
<evidence type="ECO:0000256" key="11">
    <source>
        <dbReference type="ARBA" id="ARBA00023242"/>
    </source>
</evidence>
<name>A0A315V6A2_GAMAF</name>
<evidence type="ECO:0000256" key="22">
    <source>
        <dbReference type="ARBA" id="ARBA00049227"/>
    </source>
</evidence>
<organism evidence="25 26">
    <name type="scientific">Gambusia affinis</name>
    <name type="common">Western mosquitofish</name>
    <name type="synonym">Heterandria affinis</name>
    <dbReference type="NCBI Taxonomy" id="33528"/>
    <lineage>
        <taxon>Eukaryota</taxon>
        <taxon>Metazoa</taxon>
        <taxon>Chordata</taxon>
        <taxon>Craniata</taxon>
        <taxon>Vertebrata</taxon>
        <taxon>Euteleostomi</taxon>
        <taxon>Actinopterygii</taxon>
        <taxon>Neopterygii</taxon>
        <taxon>Teleostei</taxon>
        <taxon>Neoteleostei</taxon>
        <taxon>Acanthomorphata</taxon>
        <taxon>Ovalentaria</taxon>
        <taxon>Atherinomorphae</taxon>
        <taxon>Cyprinodontiformes</taxon>
        <taxon>Poeciliidae</taxon>
        <taxon>Poeciliinae</taxon>
        <taxon>Gambusia</taxon>
    </lineage>
</organism>
<evidence type="ECO:0000256" key="15">
    <source>
        <dbReference type="ARBA" id="ARBA00038898"/>
    </source>
</evidence>
<dbReference type="GO" id="GO:0005789">
    <property type="term" value="C:endoplasmic reticulum membrane"/>
    <property type="evidence" value="ECO:0007669"/>
    <property type="project" value="UniProtKB-SubCell"/>
</dbReference>
<dbReference type="AlphaFoldDB" id="A0A315V6A2"/>
<dbReference type="PANTHER" id="PTHR14969">
    <property type="entry name" value="SPHINGOSINE-1-PHOSPHATE PHOSPHOHYDROLASE"/>
    <property type="match status" value="1"/>
</dbReference>
<dbReference type="InterPro" id="IPR036938">
    <property type="entry name" value="PAP2/HPO_sf"/>
</dbReference>
<comment type="catalytic activity">
    <reaction evidence="19">
        <text>presqualene diphosphate + H2O = presqualene phosphate + phosphate + H(+)</text>
        <dbReference type="Rhea" id="RHEA:67968"/>
        <dbReference type="ChEBI" id="CHEBI:15377"/>
        <dbReference type="ChEBI" id="CHEBI:15378"/>
        <dbReference type="ChEBI" id="CHEBI:43474"/>
        <dbReference type="ChEBI" id="CHEBI:57310"/>
        <dbReference type="ChEBI" id="CHEBI:176803"/>
    </reaction>
    <physiologicalReaction direction="left-to-right" evidence="19">
        <dbReference type="Rhea" id="RHEA:67969"/>
    </physiologicalReaction>
</comment>
<evidence type="ECO:0000256" key="2">
    <source>
        <dbReference type="ARBA" id="ARBA00004477"/>
    </source>
</evidence>
<evidence type="ECO:0000256" key="6">
    <source>
        <dbReference type="ARBA" id="ARBA00022801"/>
    </source>
</evidence>
<evidence type="ECO:0000313" key="26">
    <source>
        <dbReference type="Proteomes" id="UP000250572"/>
    </source>
</evidence>
<dbReference type="SMART" id="SM00014">
    <property type="entry name" value="acidPPc"/>
    <property type="match status" value="1"/>
</dbReference>
<reference evidence="25 26" key="1">
    <citation type="journal article" date="2018" name="G3 (Bethesda)">
        <title>A High-Quality Reference Genome for the Invasive Mosquitofish Gambusia affinis Using a Chicago Library.</title>
        <authorList>
            <person name="Hoffberg S.L."/>
            <person name="Troendle N.J."/>
            <person name="Glenn T.C."/>
            <person name="Mahmud O."/>
            <person name="Louha S."/>
            <person name="Chalopin D."/>
            <person name="Bennetzen J.L."/>
            <person name="Mauricio R."/>
        </authorList>
    </citation>
    <scope>NUCLEOTIDE SEQUENCE [LARGE SCALE GENOMIC DNA]</scope>
    <source>
        <strain evidence="25">NE01/NJP1002.9</strain>
        <tissue evidence="25">Muscle</tissue>
    </source>
</reference>
<feature type="region of interest" description="Disordered" evidence="23">
    <location>
        <begin position="190"/>
        <end position="240"/>
    </location>
</feature>
<evidence type="ECO:0000256" key="5">
    <source>
        <dbReference type="ARBA" id="ARBA00022692"/>
    </source>
</evidence>
<evidence type="ECO:0000256" key="17">
    <source>
        <dbReference type="ARBA" id="ARBA00042093"/>
    </source>
</evidence>
<comment type="subcellular location">
    <subcellularLocation>
        <location evidence="2">Endoplasmic reticulum membrane</location>
        <topology evidence="2">Multi-pass membrane protein</topology>
    </subcellularLocation>
    <subcellularLocation>
        <location evidence="3">Nucleus inner membrane</location>
    </subcellularLocation>
</comment>
<dbReference type="GO" id="GO:0006629">
    <property type="term" value="P:lipid metabolic process"/>
    <property type="evidence" value="ECO:0007669"/>
    <property type="project" value="UniProtKB-KW"/>
</dbReference>
<dbReference type="EMBL" id="NHOQ01002364">
    <property type="protein sequence ID" value="PWA17571.1"/>
    <property type="molecule type" value="Genomic_DNA"/>
</dbReference>
<keyword evidence="10" id="KW-0472">Membrane</keyword>
<comment type="catalytic activity">
    <reaction evidence="1">
        <text>1,2-dihexadecanoyl-sn-glycero-3-phosphate + H2O = 1,2-dihexadecanoyl-sn-glycerol + phosphate</text>
        <dbReference type="Rhea" id="RHEA:43236"/>
        <dbReference type="ChEBI" id="CHEBI:15377"/>
        <dbReference type="ChEBI" id="CHEBI:43474"/>
        <dbReference type="ChEBI" id="CHEBI:72859"/>
        <dbReference type="ChEBI" id="CHEBI:82929"/>
    </reaction>
    <physiologicalReaction direction="left-to-right" evidence="1">
        <dbReference type="Rhea" id="RHEA:43237"/>
    </physiologicalReaction>
</comment>
<feature type="domain" description="Phosphatidic acid phosphatase type 2/haloperoxidase" evidence="24">
    <location>
        <begin position="327"/>
        <end position="438"/>
    </location>
</feature>
<sequence>MSCSEPVLLKLFQAENHLTHLTNTHRPPALKLFRDLSRGAAYHLAPAVVILQVVDGQSDQLDVALAELAAQPGDSTQLRGAHRGVVSGMREQDTPPVEKMDILETTVVSTSKLGSSSPSSSPGMLDVVVDWPARDSFKQKEGGKFSLKQREQRGGGWRRLTVPWCCDSQWFEASGLNKLDGLRLSAAGLREPRESVPHTLSEEAMSSPGSRRNSCRGAAAGSRASSDSVPPGRRRASSSCPYFSPGAQAEDFSVSLSQPMFAITLRFLLAVDLWLSKKLGVCACEESPWGGIRPLVRLVEFSGHVVPWLVGAVYTLLRGGSVAEQELMLNLTLALILDLLLVRAVKTLVRRRTPVQNRSDILSAFFMERYSFPSGHASRATMCARFFLAQVADTASMRVLVVSWAVLVSLSRLLLARHYVTDVGFGLAMGYCQYSVVERLWVTWDSLQELIFIRLRESLDRAYEGLWMIEWKH</sequence>
<keyword evidence="5" id="KW-0812">Transmembrane</keyword>
<keyword evidence="26" id="KW-1185">Reference proteome</keyword>
<evidence type="ECO:0000256" key="14">
    <source>
        <dbReference type="ARBA" id="ARBA00036255"/>
    </source>
</evidence>
<evidence type="ECO:0000256" key="8">
    <source>
        <dbReference type="ARBA" id="ARBA00022989"/>
    </source>
</evidence>
<dbReference type="SUPFAM" id="SSF48317">
    <property type="entry name" value="Acid phosphatase/Vanadium-dependent haloperoxidase"/>
    <property type="match status" value="1"/>
</dbReference>
<evidence type="ECO:0000256" key="20">
    <source>
        <dbReference type="ARBA" id="ARBA00048426"/>
    </source>
</evidence>
<keyword evidence="8" id="KW-1133">Transmembrane helix</keyword>
<dbReference type="PANTHER" id="PTHR14969:SF18">
    <property type="entry name" value="POLYISOPRENOID DIPHOSPHATE_PHOSPHATE PHOSPHOHYDROLASE PLPP6"/>
    <property type="match status" value="1"/>
</dbReference>
<comment type="catalytic activity">
    <reaction evidence="21">
        <text>(2E,6E,10E)-geranylgeranyl diphosphate + H2O = (2E,6E,10E)-geranylgeranyl phosphate + phosphate + H(+)</text>
        <dbReference type="Rhea" id="RHEA:68008"/>
        <dbReference type="ChEBI" id="CHEBI:15377"/>
        <dbReference type="ChEBI" id="CHEBI:15378"/>
        <dbReference type="ChEBI" id="CHEBI:43474"/>
        <dbReference type="ChEBI" id="CHEBI:58756"/>
        <dbReference type="ChEBI" id="CHEBI:144936"/>
    </reaction>
    <physiologicalReaction direction="left-to-right" evidence="21">
        <dbReference type="Rhea" id="RHEA:68009"/>
    </physiologicalReaction>
</comment>
<evidence type="ECO:0000256" key="9">
    <source>
        <dbReference type="ARBA" id="ARBA00023098"/>
    </source>
</evidence>
<comment type="similarity">
    <text evidence="4">Belongs to the PA-phosphatase related phosphoesterase family.</text>
</comment>
<evidence type="ECO:0000256" key="18">
    <source>
        <dbReference type="ARBA" id="ARBA00047907"/>
    </source>
</evidence>
<evidence type="ECO:0000256" key="4">
    <source>
        <dbReference type="ARBA" id="ARBA00008816"/>
    </source>
</evidence>
<keyword evidence="9" id="KW-0443">Lipid metabolism</keyword>
<comment type="catalytic activity">
    <reaction evidence="14">
        <text>(2E,6E,10E)-geranylgeranyl phosphate + H2O = (2E,6E,10E)-geranylgeraniol + phosphate</text>
        <dbReference type="Rhea" id="RHEA:68016"/>
        <dbReference type="ChEBI" id="CHEBI:15377"/>
        <dbReference type="ChEBI" id="CHEBI:43474"/>
        <dbReference type="ChEBI" id="CHEBI:46762"/>
        <dbReference type="ChEBI" id="CHEBI:144936"/>
    </reaction>
    <physiologicalReaction direction="left-to-right" evidence="14">
        <dbReference type="Rhea" id="RHEA:68017"/>
    </physiologicalReaction>
</comment>
<evidence type="ECO:0000256" key="21">
    <source>
        <dbReference type="ARBA" id="ARBA00048595"/>
    </source>
</evidence>
<evidence type="ECO:0000256" key="19">
    <source>
        <dbReference type="ARBA" id="ARBA00048331"/>
    </source>
</evidence>
<evidence type="ECO:0000256" key="13">
    <source>
        <dbReference type="ARBA" id="ARBA00036169"/>
    </source>
</evidence>
<accession>A0A315V6A2</accession>
<keyword evidence="11" id="KW-0539">Nucleus</keyword>
<evidence type="ECO:0000256" key="16">
    <source>
        <dbReference type="ARBA" id="ARBA00040581"/>
    </source>
</evidence>
<evidence type="ECO:0000259" key="24">
    <source>
        <dbReference type="SMART" id="SM00014"/>
    </source>
</evidence>
<dbReference type="Pfam" id="PF01569">
    <property type="entry name" value="PAP2"/>
    <property type="match status" value="1"/>
</dbReference>
<keyword evidence="7" id="KW-0256">Endoplasmic reticulum</keyword>
<comment type="caution">
    <text evidence="25">The sequence shown here is derived from an EMBL/GenBank/DDBJ whole genome shotgun (WGS) entry which is preliminary data.</text>
</comment>
<evidence type="ECO:0000256" key="7">
    <source>
        <dbReference type="ARBA" id="ARBA00022824"/>
    </source>
</evidence>
<evidence type="ECO:0000256" key="12">
    <source>
        <dbReference type="ARBA" id="ARBA00036036"/>
    </source>
</evidence>
<proteinExistence type="inferred from homology"/>
<dbReference type="InterPro" id="IPR000326">
    <property type="entry name" value="PAP2/HPO"/>
</dbReference>
<comment type="catalytic activity">
    <reaction evidence="18">
        <text>presqualene phosphate + H2O = presqualene alcohol + phosphate</text>
        <dbReference type="Rhea" id="RHEA:68024"/>
        <dbReference type="ChEBI" id="CHEBI:15377"/>
        <dbReference type="ChEBI" id="CHEBI:43474"/>
        <dbReference type="ChEBI" id="CHEBI:176803"/>
        <dbReference type="ChEBI" id="CHEBI:176962"/>
    </reaction>
    <physiologicalReaction direction="left-to-right" evidence="18">
        <dbReference type="Rhea" id="RHEA:68025"/>
    </physiologicalReaction>
</comment>
<dbReference type="Gene3D" id="1.20.144.10">
    <property type="entry name" value="Phosphatidic acid phosphatase type 2/haloperoxidase"/>
    <property type="match status" value="1"/>
</dbReference>
<comment type="catalytic activity">
    <reaction evidence="12">
        <text>(2E,6E)-farnesyl phosphate + H2O = (2E,6E)-farnesol + phosphate</text>
        <dbReference type="Rhea" id="RHEA:48132"/>
        <dbReference type="ChEBI" id="CHEBI:15377"/>
        <dbReference type="ChEBI" id="CHEBI:16619"/>
        <dbReference type="ChEBI" id="CHEBI:43474"/>
        <dbReference type="ChEBI" id="CHEBI:88226"/>
    </reaction>
    <physiologicalReaction direction="left-to-right" evidence="12">
        <dbReference type="Rhea" id="RHEA:48133"/>
    </physiologicalReaction>
</comment>
<keyword evidence="6" id="KW-0378">Hydrolase</keyword>